<dbReference type="FunFam" id="1.10.10.10:FF:000214">
    <property type="entry name" value="Methylated-DNA--protein-cysteine methyltransferase"/>
    <property type="match status" value="1"/>
</dbReference>
<sequence>MSHMQKLAAAIDYLVAHYHEQPELDAVAKKFGYEPTYFQKIFQDHVGLSPKKFVQYMSLKTAKDFLLQGSTTLDAAYEAGLSGNGRLHDLFVTCEAASPGEIKSKGQGLKVRYGAHATPLGELFVAQTERGICWLSFQMGGTQEKSLARLHKHWQNAELIEDKEAAEEIAGDIISIWNGKVEKNKKAKLHLFGTNFQIQVWQALLKIPSGSTVSYNAIAQSLGKPDANRAVGTAVGANPISLLIPCHRVIQSTGIIENYAWGSERKKAILGVEMANPKL</sequence>
<reference evidence="12 13" key="1">
    <citation type="submission" date="2017-08" db="EMBL/GenBank/DDBJ databases">
        <title>Infants hospitalized years apart are colonized by the same room-sourced microbial strains.</title>
        <authorList>
            <person name="Brooks B."/>
            <person name="Olm M.R."/>
            <person name="Firek B.A."/>
            <person name="Baker R."/>
            <person name="Thomas B.C."/>
            <person name="Morowitz M.J."/>
            <person name="Banfield J.F."/>
        </authorList>
    </citation>
    <scope>NUCLEOTIDE SEQUENCE [LARGE SCALE GENOMIC DNA]</scope>
    <source>
        <strain evidence="12">S2_006_000_R2_64</strain>
    </source>
</reference>
<dbReference type="Pfam" id="PF01035">
    <property type="entry name" value="DNA_binding_1"/>
    <property type="match status" value="1"/>
</dbReference>
<protein>
    <recommendedName>
        <fullName evidence="3">methylated-DNA--[protein]-cysteine S-methyltransferase</fullName>
        <ecNumber evidence="3">2.1.1.63</ecNumber>
    </recommendedName>
</protein>
<dbReference type="InterPro" id="IPR008332">
    <property type="entry name" value="MethylG_MeTrfase_N"/>
</dbReference>
<comment type="similarity">
    <text evidence="2">Belongs to the MGMT family.</text>
</comment>
<dbReference type="Gene3D" id="3.30.160.70">
    <property type="entry name" value="Methylated DNA-protein cysteine methyltransferase domain"/>
    <property type="match status" value="1"/>
</dbReference>
<evidence type="ECO:0000256" key="3">
    <source>
        <dbReference type="ARBA" id="ARBA00011918"/>
    </source>
</evidence>
<dbReference type="PROSITE" id="PS00374">
    <property type="entry name" value="MGMT"/>
    <property type="match status" value="1"/>
</dbReference>
<comment type="catalytic activity">
    <reaction evidence="1">
        <text>a 4-O-methyl-thymidine in DNA + L-cysteinyl-[protein] = a thymidine in DNA + S-methyl-L-cysteinyl-[protein]</text>
        <dbReference type="Rhea" id="RHEA:53428"/>
        <dbReference type="Rhea" id="RHEA-COMP:10131"/>
        <dbReference type="Rhea" id="RHEA-COMP:10132"/>
        <dbReference type="Rhea" id="RHEA-COMP:13555"/>
        <dbReference type="Rhea" id="RHEA-COMP:13556"/>
        <dbReference type="ChEBI" id="CHEBI:29950"/>
        <dbReference type="ChEBI" id="CHEBI:82612"/>
        <dbReference type="ChEBI" id="CHEBI:137386"/>
        <dbReference type="ChEBI" id="CHEBI:137387"/>
        <dbReference type="EC" id="2.1.1.63"/>
    </reaction>
</comment>
<dbReference type="SUPFAM" id="SSF46689">
    <property type="entry name" value="Homeodomain-like"/>
    <property type="match status" value="1"/>
</dbReference>
<evidence type="ECO:0000256" key="10">
    <source>
        <dbReference type="ARBA" id="ARBA00049348"/>
    </source>
</evidence>
<keyword evidence="7" id="KW-0805">Transcription regulation</keyword>
<keyword evidence="8" id="KW-0804">Transcription</keyword>
<evidence type="ECO:0000256" key="8">
    <source>
        <dbReference type="ARBA" id="ARBA00023163"/>
    </source>
</evidence>
<dbReference type="SUPFAM" id="SSF53155">
    <property type="entry name" value="Methylated DNA-protein cysteine methyltransferase domain"/>
    <property type="match status" value="1"/>
</dbReference>
<keyword evidence="6" id="KW-0227">DNA damage</keyword>
<evidence type="ECO:0000256" key="4">
    <source>
        <dbReference type="ARBA" id="ARBA00022603"/>
    </source>
</evidence>
<name>A0A2W5FPN2_9BACT</name>
<accession>A0A2W5FPN2</accession>
<evidence type="ECO:0000259" key="11">
    <source>
        <dbReference type="PROSITE" id="PS01124"/>
    </source>
</evidence>
<dbReference type="InterPro" id="IPR001497">
    <property type="entry name" value="MethylDNA_cys_MeTrfase_AS"/>
</dbReference>
<evidence type="ECO:0000313" key="13">
    <source>
        <dbReference type="Proteomes" id="UP000249739"/>
    </source>
</evidence>
<evidence type="ECO:0000256" key="1">
    <source>
        <dbReference type="ARBA" id="ARBA00001286"/>
    </source>
</evidence>
<dbReference type="NCBIfam" id="TIGR00589">
    <property type="entry name" value="ogt"/>
    <property type="match status" value="1"/>
</dbReference>
<dbReference type="GO" id="GO:0003700">
    <property type="term" value="F:DNA-binding transcription factor activity"/>
    <property type="evidence" value="ECO:0007669"/>
    <property type="project" value="InterPro"/>
</dbReference>
<dbReference type="Proteomes" id="UP000249739">
    <property type="component" value="Unassembled WGS sequence"/>
</dbReference>
<keyword evidence="4 12" id="KW-0489">Methyltransferase</keyword>
<dbReference type="GO" id="GO:0006281">
    <property type="term" value="P:DNA repair"/>
    <property type="evidence" value="ECO:0007669"/>
    <property type="project" value="UniProtKB-KW"/>
</dbReference>
<feature type="domain" description="HTH araC/xylS-type" evidence="11">
    <location>
        <begin position="8"/>
        <end position="105"/>
    </location>
</feature>
<dbReference type="Gene3D" id="1.10.10.60">
    <property type="entry name" value="Homeodomain-like"/>
    <property type="match status" value="1"/>
</dbReference>
<evidence type="ECO:0000256" key="6">
    <source>
        <dbReference type="ARBA" id="ARBA00022763"/>
    </source>
</evidence>
<dbReference type="SMART" id="SM00342">
    <property type="entry name" value="HTH_ARAC"/>
    <property type="match status" value="1"/>
</dbReference>
<evidence type="ECO:0000313" key="12">
    <source>
        <dbReference type="EMBL" id="PZP56913.1"/>
    </source>
</evidence>
<organism evidence="12 13">
    <name type="scientific">Micavibrio aeruginosavorus</name>
    <dbReference type="NCBI Taxonomy" id="349221"/>
    <lineage>
        <taxon>Bacteria</taxon>
        <taxon>Pseudomonadati</taxon>
        <taxon>Bdellovibrionota</taxon>
        <taxon>Bdellovibrionia</taxon>
        <taxon>Bdellovibrionales</taxon>
        <taxon>Pseudobdellovibrionaceae</taxon>
        <taxon>Micavibrio</taxon>
    </lineage>
</organism>
<dbReference type="CDD" id="cd06445">
    <property type="entry name" value="ATase"/>
    <property type="match status" value="1"/>
</dbReference>
<dbReference type="PROSITE" id="PS01124">
    <property type="entry name" value="HTH_ARAC_FAMILY_2"/>
    <property type="match status" value="1"/>
</dbReference>
<keyword evidence="9" id="KW-0234">DNA repair</keyword>
<dbReference type="Pfam" id="PF02870">
    <property type="entry name" value="Methyltransf_1N"/>
    <property type="match status" value="1"/>
</dbReference>
<dbReference type="InterPro" id="IPR018060">
    <property type="entry name" value="HTH_AraC"/>
</dbReference>
<gene>
    <name evidence="12" type="ORF">DI586_02190</name>
</gene>
<dbReference type="SUPFAM" id="SSF46767">
    <property type="entry name" value="Methylated DNA-protein cysteine methyltransferase, C-terminal domain"/>
    <property type="match status" value="1"/>
</dbReference>
<comment type="catalytic activity">
    <reaction evidence="10">
        <text>a 6-O-methyl-2'-deoxyguanosine in DNA + L-cysteinyl-[protein] = S-methyl-L-cysteinyl-[protein] + a 2'-deoxyguanosine in DNA</text>
        <dbReference type="Rhea" id="RHEA:24000"/>
        <dbReference type="Rhea" id="RHEA-COMP:10131"/>
        <dbReference type="Rhea" id="RHEA-COMP:10132"/>
        <dbReference type="Rhea" id="RHEA-COMP:11367"/>
        <dbReference type="Rhea" id="RHEA-COMP:11368"/>
        <dbReference type="ChEBI" id="CHEBI:29950"/>
        <dbReference type="ChEBI" id="CHEBI:82612"/>
        <dbReference type="ChEBI" id="CHEBI:85445"/>
        <dbReference type="ChEBI" id="CHEBI:85448"/>
        <dbReference type="EC" id="2.1.1.63"/>
    </reaction>
</comment>
<dbReference type="PANTHER" id="PTHR10815">
    <property type="entry name" value="METHYLATED-DNA--PROTEIN-CYSTEINE METHYLTRANSFERASE"/>
    <property type="match status" value="1"/>
</dbReference>
<dbReference type="Pfam" id="PF12833">
    <property type="entry name" value="HTH_18"/>
    <property type="match status" value="1"/>
</dbReference>
<evidence type="ECO:0000256" key="5">
    <source>
        <dbReference type="ARBA" id="ARBA00022679"/>
    </source>
</evidence>
<dbReference type="InterPro" id="IPR036217">
    <property type="entry name" value="MethylDNA_cys_MeTrfase_DNAb"/>
</dbReference>
<keyword evidence="5 12" id="KW-0808">Transferase</keyword>
<dbReference type="InterPro" id="IPR009057">
    <property type="entry name" value="Homeodomain-like_sf"/>
</dbReference>
<dbReference type="InterPro" id="IPR014048">
    <property type="entry name" value="MethylDNA_cys_MeTrfase_DNA-bd"/>
</dbReference>
<proteinExistence type="inferred from homology"/>
<dbReference type="GO" id="GO:0043565">
    <property type="term" value="F:sequence-specific DNA binding"/>
    <property type="evidence" value="ECO:0007669"/>
    <property type="project" value="InterPro"/>
</dbReference>
<evidence type="ECO:0000256" key="2">
    <source>
        <dbReference type="ARBA" id="ARBA00008711"/>
    </source>
</evidence>
<evidence type="ECO:0000256" key="7">
    <source>
        <dbReference type="ARBA" id="ARBA00023015"/>
    </source>
</evidence>
<evidence type="ECO:0000256" key="9">
    <source>
        <dbReference type="ARBA" id="ARBA00023204"/>
    </source>
</evidence>
<dbReference type="GO" id="GO:0032259">
    <property type="term" value="P:methylation"/>
    <property type="evidence" value="ECO:0007669"/>
    <property type="project" value="UniProtKB-KW"/>
</dbReference>
<dbReference type="EMBL" id="QFOT01000012">
    <property type="protein sequence ID" value="PZP56913.1"/>
    <property type="molecule type" value="Genomic_DNA"/>
</dbReference>
<dbReference type="InterPro" id="IPR036388">
    <property type="entry name" value="WH-like_DNA-bd_sf"/>
</dbReference>
<dbReference type="InterPro" id="IPR036631">
    <property type="entry name" value="MGMT_N_sf"/>
</dbReference>
<dbReference type="EC" id="2.1.1.63" evidence="3"/>
<dbReference type="GO" id="GO:0003908">
    <property type="term" value="F:methylated-DNA-[protein]-cysteine S-methyltransferase activity"/>
    <property type="evidence" value="ECO:0007669"/>
    <property type="project" value="UniProtKB-EC"/>
</dbReference>
<dbReference type="Gene3D" id="1.10.10.10">
    <property type="entry name" value="Winged helix-like DNA-binding domain superfamily/Winged helix DNA-binding domain"/>
    <property type="match status" value="1"/>
</dbReference>
<comment type="caution">
    <text evidence="12">The sequence shown here is derived from an EMBL/GenBank/DDBJ whole genome shotgun (WGS) entry which is preliminary data.</text>
</comment>
<dbReference type="AlphaFoldDB" id="A0A2W5FPN2"/>
<dbReference type="PANTHER" id="PTHR10815:SF13">
    <property type="entry name" value="METHYLATED-DNA--PROTEIN-CYSTEINE METHYLTRANSFERASE"/>
    <property type="match status" value="1"/>
</dbReference>